<evidence type="ECO:0000256" key="8">
    <source>
        <dbReference type="ARBA" id="ARBA00022989"/>
    </source>
</evidence>
<gene>
    <name evidence="13" type="ORF">METZ01_LOCUS432155</name>
</gene>
<evidence type="ECO:0000256" key="9">
    <source>
        <dbReference type="ARBA" id="ARBA00023136"/>
    </source>
</evidence>
<reference evidence="13" key="1">
    <citation type="submission" date="2018-05" db="EMBL/GenBank/DDBJ databases">
        <authorList>
            <person name="Lanie J.A."/>
            <person name="Ng W.-L."/>
            <person name="Kazmierczak K.M."/>
            <person name="Andrzejewski T.M."/>
            <person name="Davidsen T.M."/>
            <person name="Wayne K.J."/>
            <person name="Tettelin H."/>
            <person name="Glass J.I."/>
            <person name="Rusch D."/>
            <person name="Podicherti R."/>
            <person name="Tsui H.-C.T."/>
            <person name="Winkler M.E."/>
        </authorList>
    </citation>
    <scope>NUCLEOTIDE SEQUENCE</scope>
</reference>
<evidence type="ECO:0000256" key="2">
    <source>
        <dbReference type="ARBA" id="ARBA00010621"/>
    </source>
</evidence>
<comment type="catalytic activity">
    <reaction evidence="11">
        <text>di-trans,octa-cis-undecaprenyl diphosphate + H2O = di-trans,octa-cis-undecaprenyl phosphate + phosphate + H(+)</text>
        <dbReference type="Rhea" id="RHEA:28094"/>
        <dbReference type="ChEBI" id="CHEBI:15377"/>
        <dbReference type="ChEBI" id="CHEBI:15378"/>
        <dbReference type="ChEBI" id="CHEBI:43474"/>
        <dbReference type="ChEBI" id="CHEBI:58405"/>
        <dbReference type="ChEBI" id="CHEBI:60392"/>
        <dbReference type="EC" id="3.6.1.27"/>
    </reaction>
</comment>
<proteinExistence type="inferred from homology"/>
<dbReference type="EMBL" id="UINC01173613">
    <property type="protein sequence ID" value="SVD79301.1"/>
    <property type="molecule type" value="Genomic_DNA"/>
</dbReference>
<keyword evidence="7" id="KW-0378">Hydrolase</keyword>
<feature type="transmembrane region" description="Helical" evidence="12">
    <location>
        <begin position="118"/>
        <end position="135"/>
    </location>
</feature>
<dbReference type="Pfam" id="PF02673">
    <property type="entry name" value="BacA"/>
    <property type="match status" value="1"/>
</dbReference>
<evidence type="ECO:0000256" key="1">
    <source>
        <dbReference type="ARBA" id="ARBA00004651"/>
    </source>
</evidence>
<dbReference type="GO" id="GO:0005886">
    <property type="term" value="C:plasma membrane"/>
    <property type="evidence" value="ECO:0007669"/>
    <property type="project" value="UniProtKB-SubCell"/>
</dbReference>
<keyword evidence="8 12" id="KW-1133">Transmembrane helix</keyword>
<evidence type="ECO:0000256" key="12">
    <source>
        <dbReference type="SAM" id="Phobius"/>
    </source>
</evidence>
<feature type="non-terminal residue" evidence="13">
    <location>
        <position position="1"/>
    </location>
</feature>
<comment type="similarity">
    <text evidence="2">Belongs to the UppP family.</text>
</comment>
<dbReference type="PANTHER" id="PTHR30622:SF4">
    <property type="entry name" value="UNDECAPRENYL-DIPHOSPHATASE"/>
    <property type="match status" value="1"/>
</dbReference>
<organism evidence="13">
    <name type="scientific">marine metagenome</name>
    <dbReference type="NCBI Taxonomy" id="408172"/>
    <lineage>
        <taxon>unclassified sequences</taxon>
        <taxon>metagenomes</taxon>
        <taxon>ecological metagenomes</taxon>
    </lineage>
</organism>
<evidence type="ECO:0000256" key="7">
    <source>
        <dbReference type="ARBA" id="ARBA00022801"/>
    </source>
</evidence>
<dbReference type="GO" id="GO:0050380">
    <property type="term" value="F:undecaprenyl-diphosphatase activity"/>
    <property type="evidence" value="ECO:0007669"/>
    <property type="project" value="UniProtKB-EC"/>
</dbReference>
<evidence type="ECO:0000256" key="3">
    <source>
        <dbReference type="ARBA" id="ARBA00012374"/>
    </source>
</evidence>
<comment type="subcellular location">
    <subcellularLocation>
        <location evidence="1">Cell membrane</location>
        <topology evidence="1">Multi-pass membrane protein</topology>
    </subcellularLocation>
</comment>
<evidence type="ECO:0000313" key="13">
    <source>
        <dbReference type="EMBL" id="SVD79301.1"/>
    </source>
</evidence>
<dbReference type="AlphaFoldDB" id="A0A382Y8Z4"/>
<name>A0A382Y8Z4_9ZZZZ</name>
<dbReference type="EC" id="3.6.1.27" evidence="3"/>
<keyword evidence="9 12" id="KW-0472">Membrane</keyword>
<evidence type="ECO:0000256" key="6">
    <source>
        <dbReference type="ARBA" id="ARBA00022692"/>
    </source>
</evidence>
<keyword evidence="6 12" id="KW-0812">Transmembrane</keyword>
<dbReference type="InterPro" id="IPR003824">
    <property type="entry name" value="UppP"/>
</dbReference>
<feature type="transmembrane region" description="Helical" evidence="12">
    <location>
        <begin position="86"/>
        <end position="111"/>
    </location>
</feature>
<evidence type="ECO:0000256" key="10">
    <source>
        <dbReference type="ARBA" id="ARBA00032707"/>
    </source>
</evidence>
<keyword evidence="5" id="KW-1003">Cell membrane</keyword>
<feature type="transmembrane region" description="Helical" evidence="12">
    <location>
        <begin position="53"/>
        <end position="74"/>
    </location>
</feature>
<evidence type="ECO:0000256" key="4">
    <source>
        <dbReference type="ARBA" id="ARBA00021581"/>
    </source>
</evidence>
<evidence type="ECO:0000256" key="11">
    <source>
        <dbReference type="ARBA" id="ARBA00047594"/>
    </source>
</evidence>
<protein>
    <recommendedName>
        <fullName evidence="4">Undecaprenyl-diphosphatase</fullName>
        <ecNumber evidence="3">3.6.1.27</ecNumber>
    </recommendedName>
    <alternativeName>
        <fullName evidence="10">Undecaprenyl pyrophosphate phosphatase</fullName>
    </alternativeName>
</protein>
<accession>A0A382Y8Z4</accession>
<sequence>ERLGRRERVMRELGFWQIQLIGLCQALALIPGCSRSGSTIMGGLFIGLKREDAARFSFLLGLPAIGASGLLELIDLLKGGLGSAGLLNLGLGILGAAISGYLSIGLLLLFLQRHGTDSFSIYRILLGGVILYSLYG</sequence>
<dbReference type="PANTHER" id="PTHR30622">
    <property type="entry name" value="UNDECAPRENYL-DIPHOSPHATASE"/>
    <property type="match status" value="1"/>
</dbReference>
<evidence type="ECO:0000256" key="5">
    <source>
        <dbReference type="ARBA" id="ARBA00022475"/>
    </source>
</evidence>